<proteinExistence type="predicted"/>
<dbReference type="RefSeq" id="WP_346075898.1">
    <property type="nucleotide sequence ID" value="NZ_BAAARB010000007.1"/>
</dbReference>
<keyword evidence="1" id="KW-0812">Transmembrane</keyword>
<keyword evidence="1" id="KW-0472">Membrane</keyword>
<organism evidence="2 3">
    <name type="scientific">Gordonia cholesterolivorans</name>
    <dbReference type="NCBI Taxonomy" id="559625"/>
    <lineage>
        <taxon>Bacteria</taxon>
        <taxon>Bacillati</taxon>
        <taxon>Actinomycetota</taxon>
        <taxon>Actinomycetes</taxon>
        <taxon>Mycobacteriales</taxon>
        <taxon>Gordoniaceae</taxon>
        <taxon>Gordonia</taxon>
    </lineage>
</organism>
<evidence type="ECO:0000256" key="1">
    <source>
        <dbReference type="SAM" id="Phobius"/>
    </source>
</evidence>
<name>A0ABN3HEK9_9ACTN</name>
<dbReference type="EMBL" id="BAAARB010000007">
    <property type="protein sequence ID" value="GAA2377936.1"/>
    <property type="molecule type" value="Genomic_DNA"/>
</dbReference>
<evidence type="ECO:0000313" key="2">
    <source>
        <dbReference type="EMBL" id="GAA2377936.1"/>
    </source>
</evidence>
<evidence type="ECO:0008006" key="4">
    <source>
        <dbReference type="Google" id="ProtNLM"/>
    </source>
</evidence>
<sequence>MRGSTLLGTFARVLGFSLLAGIVFPVFIIVYLVVPSPPLWMLIVGVIGLVDVVVIATFIALKLHRSHPPVQELDEPGVPGIGTIAHVADTATEIGGHRVMAFRLEIRGPRIDEFTTELKTVVPTASVGSLGRGLVGVTVGADGRVVIDWHATALYTGAVPARFVSEDDGRTHDLTGQAEPLLRIVDALSRHGVALGPTLDIRSHPEVRSEIQTILTEHEASRPATADGRSTSQRLDELAGLLDGGRISREEHDRLRLKILDGL</sequence>
<dbReference type="Proteomes" id="UP001501170">
    <property type="component" value="Unassembled WGS sequence"/>
</dbReference>
<gene>
    <name evidence="2" type="ORF">GCM10009855_16780</name>
</gene>
<keyword evidence="1" id="KW-1133">Transmembrane helix</keyword>
<comment type="caution">
    <text evidence="2">The sequence shown here is derived from an EMBL/GenBank/DDBJ whole genome shotgun (WGS) entry which is preliminary data.</text>
</comment>
<reference evidence="2 3" key="1">
    <citation type="journal article" date="2019" name="Int. J. Syst. Evol. Microbiol.">
        <title>The Global Catalogue of Microorganisms (GCM) 10K type strain sequencing project: providing services to taxonomists for standard genome sequencing and annotation.</title>
        <authorList>
            <consortium name="The Broad Institute Genomics Platform"/>
            <consortium name="The Broad Institute Genome Sequencing Center for Infectious Disease"/>
            <person name="Wu L."/>
            <person name="Ma J."/>
        </authorList>
    </citation>
    <scope>NUCLEOTIDE SEQUENCE [LARGE SCALE GENOMIC DNA]</scope>
    <source>
        <strain evidence="2 3">JCM 16227</strain>
    </source>
</reference>
<feature type="transmembrane region" description="Helical" evidence="1">
    <location>
        <begin position="39"/>
        <end position="61"/>
    </location>
</feature>
<accession>A0ABN3HEK9</accession>
<protein>
    <recommendedName>
        <fullName evidence="4">SHOCT domain-containing protein</fullName>
    </recommendedName>
</protein>
<evidence type="ECO:0000313" key="3">
    <source>
        <dbReference type="Proteomes" id="UP001501170"/>
    </source>
</evidence>
<keyword evidence="3" id="KW-1185">Reference proteome</keyword>
<feature type="transmembrane region" description="Helical" evidence="1">
    <location>
        <begin position="12"/>
        <end position="33"/>
    </location>
</feature>